<dbReference type="PROSITE" id="PS50206">
    <property type="entry name" value="RHODANESE_3"/>
    <property type="match status" value="1"/>
</dbReference>
<evidence type="ECO:0000313" key="4">
    <source>
        <dbReference type="EMBL" id="CAL4803801.1"/>
    </source>
</evidence>
<dbReference type="EMBL" id="CAMXCT020006588">
    <property type="protein sequence ID" value="CAL1169864.1"/>
    <property type="molecule type" value="Genomic_DNA"/>
</dbReference>
<dbReference type="Gene3D" id="3.40.250.10">
    <property type="entry name" value="Rhodanese-like domain"/>
    <property type="match status" value="1"/>
</dbReference>
<feature type="domain" description="Rhodanese" evidence="1">
    <location>
        <begin position="88"/>
        <end position="149"/>
    </location>
</feature>
<evidence type="ECO:0000313" key="3">
    <source>
        <dbReference type="EMBL" id="CAL1169864.1"/>
    </source>
</evidence>
<dbReference type="EMBL" id="CAMXCT010006588">
    <property type="protein sequence ID" value="CAI4016489.1"/>
    <property type="molecule type" value="Genomic_DNA"/>
</dbReference>
<dbReference type="OrthoDB" id="426400at2759"/>
<protein>
    <submittedName>
        <fullName evidence="4">Protein-tyrosine-phosphatase</fullName>
    </submittedName>
</protein>
<dbReference type="AlphaFoldDB" id="A0A9P1DVJ1"/>
<comment type="caution">
    <text evidence="2">The sequence shown here is derived from an EMBL/GenBank/DDBJ whole genome shotgun (WGS) entry which is preliminary data.</text>
</comment>
<evidence type="ECO:0000313" key="2">
    <source>
        <dbReference type="EMBL" id="CAI4016489.1"/>
    </source>
</evidence>
<evidence type="ECO:0000259" key="1">
    <source>
        <dbReference type="PROSITE" id="PS50206"/>
    </source>
</evidence>
<evidence type="ECO:0000313" key="5">
    <source>
        <dbReference type="Proteomes" id="UP001152797"/>
    </source>
</evidence>
<name>A0A9P1DVJ1_9DINO</name>
<organism evidence="2">
    <name type="scientific">Cladocopium goreaui</name>
    <dbReference type="NCBI Taxonomy" id="2562237"/>
    <lineage>
        <taxon>Eukaryota</taxon>
        <taxon>Sar</taxon>
        <taxon>Alveolata</taxon>
        <taxon>Dinophyceae</taxon>
        <taxon>Suessiales</taxon>
        <taxon>Symbiodiniaceae</taxon>
        <taxon>Cladocopium</taxon>
    </lineage>
</organism>
<sequence>MAMPVAMPAPIVKAVVKPVAKPSQWVYAAPLQSTPGHQKPNAGLPKLVSMKVTTPQRKELPQIDGQVPRDAGVEGMHPVDFKTFWEQNQQNMVVVDLRGEDRASGHIAGTVHVRAMDLLKEIQKFAEMFRDQPIVAFFCKYSAHRAPTAHDLRVQQMETTLSKKACDELALKVGKDVSKNHQSMIVIDLRGKDRASGAIPGTAIIPAMDLLKEIGKYVKDFGPKSFTYFPISLRLWHFSASIQLTELPPWLDVSPFESNTFSSVKVASGDERPI</sequence>
<gene>
    <name evidence="2" type="ORF">C1SCF055_LOCUS41225</name>
</gene>
<dbReference type="InterPro" id="IPR036873">
    <property type="entry name" value="Rhodanese-like_dom_sf"/>
</dbReference>
<dbReference type="Pfam" id="PF00581">
    <property type="entry name" value="Rhodanese"/>
    <property type="match status" value="1"/>
</dbReference>
<dbReference type="EMBL" id="CAMXCT030006588">
    <property type="protein sequence ID" value="CAL4803801.1"/>
    <property type="molecule type" value="Genomic_DNA"/>
</dbReference>
<proteinExistence type="predicted"/>
<dbReference type="SUPFAM" id="SSF52821">
    <property type="entry name" value="Rhodanese/Cell cycle control phosphatase"/>
    <property type="match status" value="1"/>
</dbReference>
<reference evidence="3" key="2">
    <citation type="submission" date="2024-04" db="EMBL/GenBank/DDBJ databases">
        <authorList>
            <person name="Chen Y."/>
            <person name="Shah S."/>
            <person name="Dougan E. K."/>
            <person name="Thang M."/>
            <person name="Chan C."/>
        </authorList>
    </citation>
    <scope>NUCLEOTIDE SEQUENCE [LARGE SCALE GENOMIC DNA]</scope>
</reference>
<dbReference type="Proteomes" id="UP001152797">
    <property type="component" value="Unassembled WGS sequence"/>
</dbReference>
<keyword evidence="5" id="KW-1185">Reference proteome</keyword>
<accession>A0A9P1DVJ1</accession>
<reference evidence="2" key="1">
    <citation type="submission" date="2022-10" db="EMBL/GenBank/DDBJ databases">
        <authorList>
            <person name="Chen Y."/>
            <person name="Dougan E. K."/>
            <person name="Chan C."/>
            <person name="Rhodes N."/>
            <person name="Thang M."/>
        </authorList>
    </citation>
    <scope>NUCLEOTIDE SEQUENCE</scope>
</reference>
<dbReference type="InterPro" id="IPR001763">
    <property type="entry name" value="Rhodanese-like_dom"/>
</dbReference>